<sequence length="62" mass="7198">MDSTRTEQRQFHALRKHIEQLFSDGWVVVSRVPLRLEHEGQRCIVRHGMLISEVGFPGRLAS</sequence>
<dbReference type="Proteomes" id="UP000185766">
    <property type="component" value="Unassembled WGS sequence"/>
</dbReference>
<keyword evidence="2" id="KW-1185">Reference proteome</keyword>
<reference evidence="1 2" key="1">
    <citation type="submission" date="2016-10" db="EMBL/GenBank/DDBJ databases">
        <authorList>
            <person name="de Groot N.N."/>
        </authorList>
    </citation>
    <scope>NUCLEOTIDE SEQUENCE [LARGE SCALE GENOMIC DNA]</scope>
    <source>
        <strain evidence="1 2">JCM 19513</strain>
    </source>
</reference>
<evidence type="ECO:0000313" key="2">
    <source>
        <dbReference type="Proteomes" id="UP000185766"/>
    </source>
</evidence>
<dbReference type="RefSeq" id="WP_074865102.1">
    <property type="nucleotide sequence ID" value="NZ_FOAS01000003.1"/>
</dbReference>
<dbReference type="AlphaFoldDB" id="A0A1H7HNB0"/>
<gene>
    <name evidence="1" type="ORF">SAMN05216214_10339</name>
</gene>
<evidence type="ECO:0000313" key="1">
    <source>
        <dbReference type="EMBL" id="SEK51739.1"/>
    </source>
</evidence>
<proteinExistence type="predicted"/>
<dbReference type="EMBL" id="FOAS01000003">
    <property type="protein sequence ID" value="SEK51739.1"/>
    <property type="molecule type" value="Genomic_DNA"/>
</dbReference>
<dbReference type="STRING" id="1429083.GCA_001885685_01635"/>
<name>A0A1H7HNB0_9GAMM</name>
<accession>A0A1H7HNB0</accession>
<protein>
    <submittedName>
        <fullName evidence="1">Uncharacterized protein</fullName>
    </submittedName>
</protein>
<organism evidence="1 2">
    <name type="scientific">Atopomonas hussainii</name>
    <dbReference type="NCBI Taxonomy" id="1429083"/>
    <lineage>
        <taxon>Bacteria</taxon>
        <taxon>Pseudomonadati</taxon>
        <taxon>Pseudomonadota</taxon>
        <taxon>Gammaproteobacteria</taxon>
        <taxon>Pseudomonadales</taxon>
        <taxon>Pseudomonadaceae</taxon>
        <taxon>Atopomonas</taxon>
    </lineage>
</organism>